<accession>A0A8S1R9W6</accession>
<name>A0A8S1R9W6_9CILI</name>
<evidence type="ECO:0000313" key="3">
    <source>
        <dbReference type="Proteomes" id="UP000692954"/>
    </source>
</evidence>
<protein>
    <recommendedName>
        <fullName evidence="1">F-box domain-containing protein</fullName>
    </recommendedName>
</protein>
<dbReference type="InterPro" id="IPR001810">
    <property type="entry name" value="F-box_dom"/>
</dbReference>
<evidence type="ECO:0000313" key="2">
    <source>
        <dbReference type="EMBL" id="CAD8123680.1"/>
    </source>
</evidence>
<comment type="caution">
    <text evidence="2">The sequence shown here is derived from an EMBL/GenBank/DDBJ whole genome shotgun (WGS) entry which is preliminary data.</text>
</comment>
<reference evidence="2" key="1">
    <citation type="submission" date="2021-01" db="EMBL/GenBank/DDBJ databases">
        <authorList>
            <consortium name="Genoscope - CEA"/>
            <person name="William W."/>
        </authorList>
    </citation>
    <scope>NUCLEOTIDE SEQUENCE</scope>
</reference>
<organism evidence="2 3">
    <name type="scientific">Paramecium sonneborni</name>
    <dbReference type="NCBI Taxonomy" id="65129"/>
    <lineage>
        <taxon>Eukaryota</taxon>
        <taxon>Sar</taxon>
        <taxon>Alveolata</taxon>
        <taxon>Ciliophora</taxon>
        <taxon>Intramacronucleata</taxon>
        <taxon>Oligohymenophorea</taxon>
        <taxon>Peniculida</taxon>
        <taxon>Parameciidae</taxon>
        <taxon>Paramecium</taxon>
    </lineage>
</organism>
<dbReference type="OrthoDB" id="303895at2759"/>
<gene>
    <name evidence="2" type="ORF">PSON_ATCC_30995.1.T1460106</name>
</gene>
<evidence type="ECO:0000259" key="1">
    <source>
        <dbReference type="PROSITE" id="PS50181"/>
    </source>
</evidence>
<keyword evidence="3" id="KW-1185">Reference proteome</keyword>
<sequence>MIQIYQRNLFIKIVLINKIYQNQCQESKIQSHMISQKQNFLSLPINTLYIILSYLPIRDIYKRIARLNKQANCIVNQEGFKQSLQRLYFGNSNKNIHLSQANQIELPFFGFETDGHCPNPEQWIDILFMKTSNSQIKLQNCNYIKGCLSKKNKEFKKKVKEFLGLIKKYLPPNTYEKQRFYEVQVAQIYEISHQLSQKVLNIVNQEEKQYATDIMSFFWNRIRLNQQLIQRRELQQPLQSDYQGIIKVIRIGIEKGYTKMSKVILISTNNEKDISNKVVLRTNMSEYKLIAKQYSIKEQYKFGYCIFKQNQGVLALIDLKEETQIELKFYNHETQIVSEIQVFILDFKQSNEGQIGQAFQYITASGYLLVK</sequence>
<feature type="domain" description="F-box" evidence="1">
    <location>
        <begin position="37"/>
        <end position="87"/>
    </location>
</feature>
<proteinExistence type="predicted"/>
<dbReference type="PROSITE" id="PS50181">
    <property type="entry name" value="FBOX"/>
    <property type="match status" value="1"/>
</dbReference>
<dbReference type="AlphaFoldDB" id="A0A8S1R9W6"/>
<dbReference type="Proteomes" id="UP000692954">
    <property type="component" value="Unassembled WGS sequence"/>
</dbReference>
<dbReference type="EMBL" id="CAJJDN010000146">
    <property type="protein sequence ID" value="CAD8123680.1"/>
    <property type="molecule type" value="Genomic_DNA"/>
</dbReference>